<accession>A0A922MI22</accession>
<comment type="caution">
    <text evidence="2">The sequence shown here is derived from an EMBL/GenBank/DDBJ whole genome shotgun (WGS) entry which is preliminary data.</text>
</comment>
<evidence type="ECO:0000256" key="1">
    <source>
        <dbReference type="SAM" id="MobiDB-lite"/>
    </source>
</evidence>
<protein>
    <submittedName>
        <fullName evidence="2">Uncharacterized protein</fullName>
    </submittedName>
</protein>
<name>A0A922MI22_SPOEX</name>
<organism evidence="2 3">
    <name type="scientific">Spodoptera exigua</name>
    <name type="common">Beet armyworm</name>
    <name type="synonym">Noctua fulgens</name>
    <dbReference type="NCBI Taxonomy" id="7107"/>
    <lineage>
        <taxon>Eukaryota</taxon>
        <taxon>Metazoa</taxon>
        <taxon>Ecdysozoa</taxon>
        <taxon>Arthropoda</taxon>
        <taxon>Hexapoda</taxon>
        <taxon>Insecta</taxon>
        <taxon>Pterygota</taxon>
        <taxon>Neoptera</taxon>
        <taxon>Endopterygota</taxon>
        <taxon>Lepidoptera</taxon>
        <taxon>Glossata</taxon>
        <taxon>Ditrysia</taxon>
        <taxon>Noctuoidea</taxon>
        <taxon>Noctuidae</taxon>
        <taxon>Amphipyrinae</taxon>
        <taxon>Spodoptera</taxon>
    </lineage>
</organism>
<reference evidence="2" key="1">
    <citation type="journal article" date="2021" name="G3 (Bethesda)">
        <title>Genome and transcriptome analysis of the beet armyworm Spodoptera exigua reveals targets for pest control. .</title>
        <authorList>
            <person name="Simon S."/>
            <person name="Breeschoten T."/>
            <person name="Jansen H.J."/>
            <person name="Dirks R.P."/>
            <person name="Schranz M.E."/>
            <person name="Ros V.I.D."/>
        </authorList>
    </citation>
    <scope>NUCLEOTIDE SEQUENCE</scope>
    <source>
        <strain evidence="2">TB_SE_WUR_2020</strain>
    </source>
</reference>
<dbReference type="Proteomes" id="UP000814243">
    <property type="component" value="Unassembled WGS sequence"/>
</dbReference>
<dbReference type="AlphaFoldDB" id="A0A922MI22"/>
<sequence length="73" mass="7876">MVKKVVGRGRSRKVAHDQLRRTLQPGDQVAVSAGEDSDTPQNNITAAPDPVPSTSQADQQVQKPHDDENISSD</sequence>
<proteinExistence type="predicted"/>
<gene>
    <name evidence="2" type="ORF">HF086_017801</name>
</gene>
<feature type="compositionally biased region" description="Basic and acidic residues" evidence="1">
    <location>
        <begin position="63"/>
        <end position="73"/>
    </location>
</feature>
<feature type="compositionally biased region" description="Polar residues" evidence="1">
    <location>
        <begin position="52"/>
        <end position="62"/>
    </location>
</feature>
<feature type="compositionally biased region" description="Basic residues" evidence="1">
    <location>
        <begin position="1"/>
        <end position="13"/>
    </location>
</feature>
<dbReference type="EMBL" id="JACEFF010000473">
    <property type="protein sequence ID" value="KAH9636846.1"/>
    <property type="molecule type" value="Genomic_DNA"/>
</dbReference>
<evidence type="ECO:0000313" key="2">
    <source>
        <dbReference type="EMBL" id="KAH9636846.1"/>
    </source>
</evidence>
<feature type="region of interest" description="Disordered" evidence="1">
    <location>
        <begin position="1"/>
        <end position="73"/>
    </location>
</feature>
<evidence type="ECO:0000313" key="3">
    <source>
        <dbReference type="Proteomes" id="UP000814243"/>
    </source>
</evidence>